<proteinExistence type="predicted"/>
<keyword evidence="3" id="KW-1185">Reference proteome</keyword>
<accession>A0A2U8E587</accession>
<sequence>MKLKLPPKLKSPYTYAEWLDLEYTKDPKFTKTLKFLNLTLIKLKKTKPPTAELFEEFREHVAYLIKRIKKMLGDSKIPEEVLEFIEPFYILLKKWQKGAVKVQDLLIEESVEEAAEAATASKTLQQNAALAAACLKDYTLLAQTVDKSLKDIAQLDTIVGKGMASPKLTAAVGQVRAGKLQATMAATQAKCDKAGGNSPMPRKSPAWAPPPRLREIGNWPLNASN</sequence>
<gene>
    <name evidence="2" type="ORF">CKA38_12825</name>
</gene>
<protein>
    <submittedName>
        <fullName evidence="2">Uncharacterized protein</fullName>
    </submittedName>
</protein>
<dbReference type="OrthoDB" id="9911214at2"/>
<dbReference type="AlphaFoldDB" id="A0A2U8E587"/>
<evidence type="ECO:0000313" key="3">
    <source>
        <dbReference type="Proteomes" id="UP000244896"/>
    </source>
</evidence>
<reference evidence="2 3" key="1">
    <citation type="journal article" date="2018" name="Syst. Appl. Microbiol.">
        <title>Ereboglobus luteus gen. nov. sp. nov. from cockroach guts, and new insights into the oxygen relationship of the genera Opitutus and Didymococcus (Verrucomicrobia: Opitutaceae).</title>
        <authorList>
            <person name="Tegtmeier D."/>
            <person name="Belitz A."/>
            <person name="Radek R."/>
            <person name="Heimerl T."/>
            <person name="Brune A."/>
        </authorList>
    </citation>
    <scope>NUCLEOTIDE SEQUENCE [LARGE SCALE GENOMIC DNA]</scope>
    <source>
        <strain evidence="2 3">Ho45</strain>
    </source>
</reference>
<evidence type="ECO:0000256" key="1">
    <source>
        <dbReference type="SAM" id="MobiDB-lite"/>
    </source>
</evidence>
<evidence type="ECO:0000313" key="2">
    <source>
        <dbReference type="EMBL" id="AWI10017.1"/>
    </source>
</evidence>
<dbReference type="Proteomes" id="UP000244896">
    <property type="component" value="Chromosome"/>
</dbReference>
<organism evidence="2 3">
    <name type="scientific">Ereboglobus luteus</name>
    <dbReference type="NCBI Taxonomy" id="1796921"/>
    <lineage>
        <taxon>Bacteria</taxon>
        <taxon>Pseudomonadati</taxon>
        <taxon>Verrucomicrobiota</taxon>
        <taxon>Opitutia</taxon>
        <taxon>Opitutales</taxon>
        <taxon>Opitutaceae</taxon>
        <taxon>Ereboglobus</taxon>
    </lineage>
</organism>
<name>A0A2U8E587_9BACT</name>
<dbReference type="KEGG" id="elut:CKA38_12825"/>
<dbReference type="EMBL" id="CP023004">
    <property type="protein sequence ID" value="AWI10017.1"/>
    <property type="molecule type" value="Genomic_DNA"/>
</dbReference>
<feature type="region of interest" description="Disordered" evidence="1">
    <location>
        <begin position="188"/>
        <end position="225"/>
    </location>
</feature>
<dbReference type="RefSeq" id="WP_108825832.1">
    <property type="nucleotide sequence ID" value="NZ_CP023004.1"/>
</dbReference>